<dbReference type="EMBL" id="BKCJ010003610">
    <property type="protein sequence ID" value="GEU56118.1"/>
    <property type="molecule type" value="Genomic_DNA"/>
</dbReference>
<gene>
    <name evidence="1" type="ORF">Tci_028096</name>
</gene>
<evidence type="ECO:0000313" key="1">
    <source>
        <dbReference type="EMBL" id="GEU56118.1"/>
    </source>
</evidence>
<reference evidence="1" key="1">
    <citation type="journal article" date="2019" name="Sci. Rep.">
        <title>Draft genome of Tanacetum cinerariifolium, the natural source of mosquito coil.</title>
        <authorList>
            <person name="Yamashiro T."/>
            <person name="Shiraishi A."/>
            <person name="Satake H."/>
            <person name="Nakayama K."/>
        </authorList>
    </citation>
    <scope>NUCLEOTIDE SEQUENCE</scope>
</reference>
<protein>
    <submittedName>
        <fullName evidence="1">Uncharacterized protein</fullName>
    </submittedName>
</protein>
<proteinExistence type="predicted"/>
<sequence>MGDDVDINTLTMEQYLALIQYNIRPSIIKLEIDGLDILTHIRLDSKGFIPLMSPAQALKSIQVMADHSHKWYDEATTRESINDSSNNIGTKKLKENIHAIQVSHKICEGAHPTNDYPLVKRTRLQSRAIHPKKQKDNPYKTRETVGILEKILTKKAQEDEGDMDECWDIRIKDIKSLRKILIPTIYTLPNLKPVVKPYMPQGPVRDEVKVVREKELKYDIPLQNGKMKYLTPHTVHIIPLDDDYVALATSPILEKHLNEFREEISYITRVAEKADGYLVNDIFNDVKELSDIINTYDFETFI</sequence>
<organism evidence="1">
    <name type="scientific">Tanacetum cinerariifolium</name>
    <name type="common">Dalmatian daisy</name>
    <name type="synonym">Chrysanthemum cinerariifolium</name>
    <dbReference type="NCBI Taxonomy" id="118510"/>
    <lineage>
        <taxon>Eukaryota</taxon>
        <taxon>Viridiplantae</taxon>
        <taxon>Streptophyta</taxon>
        <taxon>Embryophyta</taxon>
        <taxon>Tracheophyta</taxon>
        <taxon>Spermatophyta</taxon>
        <taxon>Magnoliopsida</taxon>
        <taxon>eudicotyledons</taxon>
        <taxon>Gunneridae</taxon>
        <taxon>Pentapetalae</taxon>
        <taxon>asterids</taxon>
        <taxon>campanulids</taxon>
        <taxon>Asterales</taxon>
        <taxon>Asteraceae</taxon>
        <taxon>Asteroideae</taxon>
        <taxon>Anthemideae</taxon>
        <taxon>Anthemidinae</taxon>
        <taxon>Tanacetum</taxon>
    </lineage>
</organism>
<comment type="caution">
    <text evidence="1">The sequence shown here is derived from an EMBL/GenBank/DDBJ whole genome shotgun (WGS) entry which is preliminary data.</text>
</comment>
<dbReference type="AlphaFoldDB" id="A0A6L2L364"/>
<accession>A0A6L2L364</accession>
<name>A0A6L2L364_TANCI</name>